<dbReference type="STRING" id="930991.A0A0D0BV67"/>
<dbReference type="CDD" id="cd18809">
    <property type="entry name" value="SF1_C_RecD"/>
    <property type="match status" value="1"/>
</dbReference>
<dbReference type="InParanoid" id="A0A0D0BV67"/>
<dbReference type="PANTHER" id="PTHR23274">
    <property type="entry name" value="DNA HELICASE-RELATED"/>
    <property type="match status" value="1"/>
</dbReference>
<accession>A0A0D0BV67</accession>
<sequence>LLQNLDPSHGLNNGTCMLLVGSTQHVLQCFQGGDCDIVLIPQMSLDANKEEFLVPLCHCQFPVCLAFAMSINKSQGQSVQHVGLDSHTPVFSHGQLYVALSHCTHPHNIKVIFPQDQNTTKTTNVVFTEVLRGLIEV</sequence>
<protein>
    <recommendedName>
        <fullName evidence="3">DNA helicase</fullName>
    </recommendedName>
</protein>
<dbReference type="PANTHER" id="PTHR23274:SF33">
    <property type="entry name" value="ANIMAL RPA1 DOMAIN PROTEIN"/>
    <property type="match status" value="1"/>
</dbReference>
<organism evidence="1 2">
    <name type="scientific">Paxillus rubicundulus Ve08.2h10</name>
    <dbReference type="NCBI Taxonomy" id="930991"/>
    <lineage>
        <taxon>Eukaryota</taxon>
        <taxon>Fungi</taxon>
        <taxon>Dikarya</taxon>
        <taxon>Basidiomycota</taxon>
        <taxon>Agaricomycotina</taxon>
        <taxon>Agaricomycetes</taxon>
        <taxon>Agaricomycetidae</taxon>
        <taxon>Boletales</taxon>
        <taxon>Paxilineae</taxon>
        <taxon>Paxillaceae</taxon>
        <taxon>Paxillus</taxon>
    </lineage>
</organism>
<dbReference type="InterPro" id="IPR027417">
    <property type="entry name" value="P-loop_NTPase"/>
</dbReference>
<evidence type="ECO:0000313" key="2">
    <source>
        <dbReference type="Proteomes" id="UP000054538"/>
    </source>
</evidence>
<keyword evidence="2" id="KW-1185">Reference proteome</keyword>
<reference evidence="1 2" key="1">
    <citation type="submission" date="2014-04" db="EMBL/GenBank/DDBJ databases">
        <authorList>
            <consortium name="DOE Joint Genome Institute"/>
            <person name="Kuo A."/>
            <person name="Kohler A."/>
            <person name="Jargeat P."/>
            <person name="Nagy L.G."/>
            <person name="Floudas D."/>
            <person name="Copeland A."/>
            <person name="Barry K.W."/>
            <person name="Cichocki N."/>
            <person name="Veneault-Fourrey C."/>
            <person name="LaButti K."/>
            <person name="Lindquist E.A."/>
            <person name="Lipzen A."/>
            <person name="Lundell T."/>
            <person name="Morin E."/>
            <person name="Murat C."/>
            <person name="Sun H."/>
            <person name="Tunlid A."/>
            <person name="Henrissat B."/>
            <person name="Grigoriev I.V."/>
            <person name="Hibbett D.S."/>
            <person name="Martin F."/>
            <person name="Nordberg H.P."/>
            <person name="Cantor M.N."/>
            <person name="Hua S.X."/>
        </authorList>
    </citation>
    <scope>NUCLEOTIDE SEQUENCE [LARGE SCALE GENOMIC DNA]</scope>
    <source>
        <strain evidence="1 2">Ve08.2h10</strain>
    </source>
</reference>
<evidence type="ECO:0008006" key="3">
    <source>
        <dbReference type="Google" id="ProtNLM"/>
    </source>
</evidence>
<dbReference type="GO" id="GO:0006260">
    <property type="term" value="P:DNA replication"/>
    <property type="evidence" value="ECO:0007669"/>
    <property type="project" value="TreeGrafter"/>
</dbReference>
<dbReference type="Proteomes" id="UP000054538">
    <property type="component" value="Unassembled WGS sequence"/>
</dbReference>
<gene>
    <name evidence="1" type="ORF">PAXRUDRAFT_173198</name>
</gene>
<dbReference type="OrthoDB" id="2615604at2759"/>
<reference evidence="2" key="2">
    <citation type="submission" date="2015-01" db="EMBL/GenBank/DDBJ databases">
        <title>Evolutionary Origins and Diversification of the Mycorrhizal Mutualists.</title>
        <authorList>
            <consortium name="DOE Joint Genome Institute"/>
            <consortium name="Mycorrhizal Genomics Consortium"/>
            <person name="Kohler A."/>
            <person name="Kuo A."/>
            <person name="Nagy L.G."/>
            <person name="Floudas D."/>
            <person name="Copeland A."/>
            <person name="Barry K.W."/>
            <person name="Cichocki N."/>
            <person name="Veneault-Fourrey C."/>
            <person name="LaButti K."/>
            <person name="Lindquist E.A."/>
            <person name="Lipzen A."/>
            <person name="Lundell T."/>
            <person name="Morin E."/>
            <person name="Murat C."/>
            <person name="Riley R."/>
            <person name="Ohm R."/>
            <person name="Sun H."/>
            <person name="Tunlid A."/>
            <person name="Henrissat B."/>
            <person name="Grigoriev I.V."/>
            <person name="Hibbett D.S."/>
            <person name="Martin F."/>
        </authorList>
    </citation>
    <scope>NUCLEOTIDE SEQUENCE [LARGE SCALE GENOMIC DNA]</scope>
    <source>
        <strain evidence="2">Ve08.2h10</strain>
    </source>
</reference>
<name>A0A0D0BV67_9AGAM</name>
<dbReference type="HOGENOM" id="CLU_001324_4_1_1"/>
<dbReference type="SUPFAM" id="SSF52540">
    <property type="entry name" value="P-loop containing nucleoside triphosphate hydrolases"/>
    <property type="match status" value="1"/>
</dbReference>
<dbReference type="EMBL" id="KN828196">
    <property type="protein sequence ID" value="KIK75317.1"/>
    <property type="molecule type" value="Genomic_DNA"/>
</dbReference>
<feature type="non-terminal residue" evidence="1">
    <location>
        <position position="1"/>
    </location>
</feature>
<evidence type="ECO:0000313" key="1">
    <source>
        <dbReference type="EMBL" id="KIK75317.1"/>
    </source>
</evidence>
<dbReference type="AlphaFoldDB" id="A0A0D0BV67"/>
<dbReference type="GO" id="GO:0005657">
    <property type="term" value="C:replication fork"/>
    <property type="evidence" value="ECO:0007669"/>
    <property type="project" value="TreeGrafter"/>
</dbReference>
<proteinExistence type="predicted"/>